<dbReference type="InterPro" id="IPR015421">
    <property type="entry name" value="PyrdxlP-dep_Trfase_major"/>
</dbReference>
<dbReference type="InterPro" id="IPR002129">
    <property type="entry name" value="PyrdxlP-dep_de-COase"/>
</dbReference>
<keyword evidence="6 10" id="KW-0456">Lyase</keyword>
<dbReference type="PANTHER" id="PTHR11999">
    <property type="entry name" value="GROUP II PYRIDOXAL-5-PHOSPHATE DECARBOXYLASE"/>
    <property type="match status" value="1"/>
</dbReference>
<evidence type="ECO:0000313" key="12">
    <source>
        <dbReference type="WBParaSite" id="Hba_12564"/>
    </source>
</evidence>
<dbReference type="GO" id="GO:0030170">
    <property type="term" value="F:pyridoxal phosphate binding"/>
    <property type="evidence" value="ECO:0007669"/>
    <property type="project" value="InterPro"/>
</dbReference>
<evidence type="ECO:0000256" key="4">
    <source>
        <dbReference type="ARBA" id="ARBA00022793"/>
    </source>
</evidence>
<accession>A0A1I7X4P4</accession>
<evidence type="ECO:0000256" key="5">
    <source>
        <dbReference type="ARBA" id="ARBA00022898"/>
    </source>
</evidence>
<evidence type="ECO:0000256" key="10">
    <source>
        <dbReference type="RuleBase" id="RU000382"/>
    </source>
</evidence>
<dbReference type="GO" id="GO:0042427">
    <property type="term" value="P:serotonin biosynthetic process"/>
    <property type="evidence" value="ECO:0007669"/>
    <property type="project" value="TreeGrafter"/>
</dbReference>
<dbReference type="Proteomes" id="UP000095283">
    <property type="component" value="Unplaced"/>
</dbReference>
<keyword evidence="11" id="KW-1185">Reference proteome</keyword>
<name>A0A1I7X4P4_HETBA</name>
<keyword evidence="5 10" id="KW-0663">Pyridoxal phosphate</keyword>
<dbReference type="InterPro" id="IPR010977">
    <property type="entry name" value="Aromatic_deC"/>
</dbReference>
<evidence type="ECO:0000256" key="3">
    <source>
        <dbReference type="ARBA" id="ARBA00022584"/>
    </source>
</evidence>
<protein>
    <recommendedName>
        <fullName evidence="8">Aromatic-L-amino-acid decarboxylase</fullName>
        <ecNumber evidence="7">4.1.1.28</ecNumber>
    </recommendedName>
    <alternativeName>
        <fullName evidence="9">DOPA decarboxylase</fullName>
    </alternativeName>
</protein>
<dbReference type="SUPFAM" id="SSF53383">
    <property type="entry name" value="PLP-dependent transferases"/>
    <property type="match status" value="1"/>
</dbReference>
<proteinExistence type="inferred from homology"/>
<dbReference type="InterPro" id="IPR015424">
    <property type="entry name" value="PyrdxlP-dep_Trfase"/>
</dbReference>
<comment type="subunit">
    <text evidence="2">Homodimer.</text>
</comment>
<dbReference type="GO" id="GO:0005737">
    <property type="term" value="C:cytoplasm"/>
    <property type="evidence" value="ECO:0007669"/>
    <property type="project" value="TreeGrafter"/>
</dbReference>
<comment type="cofactor">
    <cofactor evidence="1 10">
        <name>pyridoxal 5'-phosphate</name>
        <dbReference type="ChEBI" id="CHEBI:597326"/>
    </cofactor>
</comment>
<evidence type="ECO:0000256" key="8">
    <source>
        <dbReference type="ARBA" id="ARBA00040968"/>
    </source>
</evidence>
<evidence type="ECO:0000256" key="7">
    <source>
        <dbReference type="ARBA" id="ARBA00038886"/>
    </source>
</evidence>
<evidence type="ECO:0000256" key="6">
    <source>
        <dbReference type="ARBA" id="ARBA00023239"/>
    </source>
</evidence>
<evidence type="ECO:0000256" key="9">
    <source>
        <dbReference type="ARBA" id="ARBA00041275"/>
    </source>
</evidence>
<keyword evidence="4" id="KW-0210">Decarboxylase</keyword>
<dbReference type="GO" id="GO:0004058">
    <property type="term" value="F:aromatic-L-amino-acid decarboxylase activity"/>
    <property type="evidence" value="ECO:0007669"/>
    <property type="project" value="TreeGrafter"/>
</dbReference>
<dbReference type="GO" id="GO:0006584">
    <property type="term" value="P:catecholamine metabolic process"/>
    <property type="evidence" value="ECO:0007669"/>
    <property type="project" value="TreeGrafter"/>
</dbReference>
<sequence length="177" mass="20343">MASDLNISPTSMRKIVKHELRFYPYKIHRAHMLMEKMKVNRYEKAKKLLGIVRQGRAFYHEIMQFASLVEWNKSIYQAHSSVEKGAMLCGIRLRKLKSSIDDQFANYTVTKEVLEAAIKDDRSRGLIPFIMIASLGTTNTCGFDRLEVIGPVCNKEHIWLHVDAAYADYGLLFGKSQ</sequence>
<dbReference type="EC" id="4.1.1.28" evidence="7"/>
<evidence type="ECO:0000256" key="1">
    <source>
        <dbReference type="ARBA" id="ARBA00001933"/>
    </source>
</evidence>
<dbReference type="WBParaSite" id="Hba_12564">
    <property type="protein sequence ID" value="Hba_12564"/>
    <property type="gene ID" value="Hba_12564"/>
</dbReference>
<dbReference type="GO" id="GO:0019752">
    <property type="term" value="P:carboxylic acid metabolic process"/>
    <property type="evidence" value="ECO:0007669"/>
    <property type="project" value="InterPro"/>
</dbReference>
<dbReference type="AlphaFoldDB" id="A0A1I7X4P4"/>
<keyword evidence="3" id="KW-0127">Catecholamine biosynthesis</keyword>
<dbReference type="Pfam" id="PF00282">
    <property type="entry name" value="Pyridoxal_deC"/>
    <property type="match status" value="1"/>
</dbReference>
<organism evidence="11 12">
    <name type="scientific">Heterorhabditis bacteriophora</name>
    <name type="common">Entomopathogenic nematode worm</name>
    <dbReference type="NCBI Taxonomy" id="37862"/>
    <lineage>
        <taxon>Eukaryota</taxon>
        <taxon>Metazoa</taxon>
        <taxon>Ecdysozoa</taxon>
        <taxon>Nematoda</taxon>
        <taxon>Chromadorea</taxon>
        <taxon>Rhabditida</taxon>
        <taxon>Rhabditina</taxon>
        <taxon>Rhabditomorpha</taxon>
        <taxon>Strongyloidea</taxon>
        <taxon>Heterorhabditidae</taxon>
        <taxon>Heterorhabditis</taxon>
    </lineage>
</organism>
<dbReference type="PANTHER" id="PTHR11999:SF167">
    <property type="entry name" value="AROMATIC-L-AMINO-ACID DECARBOXYLASE"/>
    <property type="match status" value="1"/>
</dbReference>
<reference evidence="12" key="1">
    <citation type="submission" date="2016-11" db="UniProtKB">
        <authorList>
            <consortium name="WormBaseParasite"/>
        </authorList>
    </citation>
    <scope>IDENTIFICATION</scope>
</reference>
<evidence type="ECO:0000313" key="11">
    <source>
        <dbReference type="Proteomes" id="UP000095283"/>
    </source>
</evidence>
<dbReference type="Gene3D" id="3.40.640.10">
    <property type="entry name" value="Type I PLP-dependent aspartate aminotransferase-like (Major domain)"/>
    <property type="match status" value="1"/>
</dbReference>
<evidence type="ECO:0000256" key="2">
    <source>
        <dbReference type="ARBA" id="ARBA00011738"/>
    </source>
</evidence>
<comment type="similarity">
    <text evidence="10">Belongs to the group II decarboxylase family.</text>
</comment>